<evidence type="ECO:0000313" key="4">
    <source>
        <dbReference type="Proteomes" id="UP000195667"/>
    </source>
</evidence>
<dbReference type="InterPro" id="IPR036249">
    <property type="entry name" value="Thioredoxin-like_sf"/>
</dbReference>
<feature type="chain" id="PRO_5010372624" evidence="1">
    <location>
        <begin position="27"/>
        <end position="170"/>
    </location>
</feature>
<dbReference type="RefSeq" id="WP_087142548.1">
    <property type="nucleotide sequence ID" value="NZ_FUKI01000054.1"/>
</dbReference>
<dbReference type="InterPro" id="IPR000866">
    <property type="entry name" value="AhpC/TSA"/>
</dbReference>
<proteinExistence type="predicted"/>
<accession>A0A1R4H2I2</accession>
<dbReference type="InterPro" id="IPR013766">
    <property type="entry name" value="Thioredoxin_domain"/>
</dbReference>
<dbReference type="GO" id="GO:0016491">
    <property type="term" value="F:oxidoreductase activity"/>
    <property type="evidence" value="ECO:0007669"/>
    <property type="project" value="InterPro"/>
</dbReference>
<reference evidence="4" key="1">
    <citation type="submission" date="2017-02" db="EMBL/GenBank/DDBJ databases">
        <authorList>
            <person name="Daims H."/>
        </authorList>
    </citation>
    <scope>NUCLEOTIDE SEQUENCE [LARGE SCALE GENOMIC DNA]</scope>
</reference>
<protein>
    <submittedName>
        <fullName evidence="3">Redoxin domain protein</fullName>
    </submittedName>
</protein>
<dbReference type="PROSITE" id="PS51352">
    <property type="entry name" value="THIOREDOXIN_2"/>
    <property type="match status" value="1"/>
</dbReference>
<evidence type="ECO:0000259" key="2">
    <source>
        <dbReference type="PROSITE" id="PS51352"/>
    </source>
</evidence>
<dbReference type="CDD" id="cd02966">
    <property type="entry name" value="TlpA_like_family"/>
    <property type="match status" value="1"/>
</dbReference>
<feature type="domain" description="Thioredoxin" evidence="2">
    <location>
        <begin position="27"/>
        <end position="168"/>
    </location>
</feature>
<dbReference type="PANTHER" id="PTHR42852:SF17">
    <property type="entry name" value="THIOREDOXIN-LIKE PROTEIN HI_1115"/>
    <property type="match status" value="1"/>
</dbReference>
<dbReference type="Pfam" id="PF00578">
    <property type="entry name" value="AhpC-TSA"/>
    <property type="match status" value="1"/>
</dbReference>
<sequence length="170" mass="19002">MKKNNNKSPSLAMSMLINSAYLSAEATELGNPAPQFILPTLQQDHSVALKDKLGKVIYLDFWASWCAPCRSYFPLLNVLHEKLKAQAFEVIAISLDDNKAKAEKFLTDIPVSFSVLHDSDGEWSDQYVIESMPTAFIIDQQGIVQHIQQGFSVLDMNAIETKITELLAKN</sequence>
<evidence type="ECO:0000256" key="1">
    <source>
        <dbReference type="SAM" id="SignalP"/>
    </source>
</evidence>
<evidence type="ECO:0000313" key="3">
    <source>
        <dbReference type="EMBL" id="SJM90464.1"/>
    </source>
</evidence>
<dbReference type="PANTHER" id="PTHR42852">
    <property type="entry name" value="THIOL:DISULFIDE INTERCHANGE PROTEIN DSBE"/>
    <property type="match status" value="1"/>
</dbReference>
<dbReference type="Gene3D" id="3.40.30.10">
    <property type="entry name" value="Glutaredoxin"/>
    <property type="match status" value="1"/>
</dbReference>
<dbReference type="Proteomes" id="UP000195667">
    <property type="component" value="Unassembled WGS sequence"/>
</dbReference>
<dbReference type="InterPro" id="IPR050553">
    <property type="entry name" value="Thioredoxin_ResA/DsbE_sf"/>
</dbReference>
<feature type="signal peptide" evidence="1">
    <location>
        <begin position="1"/>
        <end position="26"/>
    </location>
</feature>
<name>A0A1R4H2I2_9GAMM</name>
<dbReference type="SUPFAM" id="SSF52833">
    <property type="entry name" value="Thioredoxin-like"/>
    <property type="match status" value="1"/>
</dbReference>
<organism evidence="3 4">
    <name type="scientific">Crenothrix polyspora</name>
    <dbReference type="NCBI Taxonomy" id="360316"/>
    <lineage>
        <taxon>Bacteria</taxon>
        <taxon>Pseudomonadati</taxon>
        <taxon>Pseudomonadota</taxon>
        <taxon>Gammaproteobacteria</taxon>
        <taxon>Methylococcales</taxon>
        <taxon>Crenotrichaceae</taxon>
        <taxon>Crenothrix</taxon>
    </lineage>
</organism>
<dbReference type="EMBL" id="FUKI01000054">
    <property type="protein sequence ID" value="SJM90464.1"/>
    <property type="molecule type" value="Genomic_DNA"/>
</dbReference>
<dbReference type="OrthoDB" id="9799347at2"/>
<gene>
    <name evidence="3" type="ORF">CRENPOLYSF1_1470006</name>
</gene>
<dbReference type="AlphaFoldDB" id="A0A1R4H2I2"/>
<dbReference type="GO" id="GO:0016209">
    <property type="term" value="F:antioxidant activity"/>
    <property type="evidence" value="ECO:0007669"/>
    <property type="project" value="InterPro"/>
</dbReference>
<keyword evidence="4" id="KW-1185">Reference proteome</keyword>
<keyword evidence="1" id="KW-0732">Signal</keyword>